<evidence type="ECO:0000313" key="2">
    <source>
        <dbReference type="WBParaSite" id="PS1159_v2.g14464.t1"/>
    </source>
</evidence>
<accession>A0AC35F773</accession>
<dbReference type="WBParaSite" id="PS1159_v2.g14464.t1">
    <property type="protein sequence ID" value="PS1159_v2.g14464.t1"/>
    <property type="gene ID" value="PS1159_v2.g14464"/>
</dbReference>
<reference evidence="2" key="1">
    <citation type="submission" date="2022-11" db="UniProtKB">
        <authorList>
            <consortium name="WormBaseParasite"/>
        </authorList>
    </citation>
    <scope>IDENTIFICATION</scope>
</reference>
<protein>
    <submittedName>
        <fullName evidence="2">Uncharacterized protein</fullName>
    </submittedName>
</protein>
<proteinExistence type="predicted"/>
<dbReference type="Proteomes" id="UP000887580">
    <property type="component" value="Unplaced"/>
</dbReference>
<organism evidence="1 2">
    <name type="scientific">Panagrolaimus sp. PS1159</name>
    <dbReference type="NCBI Taxonomy" id="55785"/>
    <lineage>
        <taxon>Eukaryota</taxon>
        <taxon>Metazoa</taxon>
        <taxon>Ecdysozoa</taxon>
        <taxon>Nematoda</taxon>
        <taxon>Chromadorea</taxon>
        <taxon>Rhabditida</taxon>
        <taxon>Tylenchina</taxon>
        <taxon>Panagrolaimomorpha</taxon>
        <taxon>Panagrolaimoidea</taxon>
        <taxon>Panagrolaimidae</taxon>
        <taxon>Panagrolaimus</taxon>
    </lineage>
</organism>
<evidence type="ECO:0000313" key="1">
    <source>
        <dbReference type="Proteomes" id="UP000887580"/>
    </source>
</evidence>
<sequence>MRFEFIFFLLIFSLSATNGYEDNDLYNVETFNSSFTKVNADMSDVFEWMDIVAQGAGMYLGPAGGVLPLMVKGSKAVFKPDSDEYKAIKKLHLALNVTEHRVIKAIENSQATTEMRAQSREYSDAVAIPLGLFDNKVQILLQNNVEVAPAFRHLCNPINPQRPMAVMQFFKQRFYLECLSFNDGVLIKNYVQALVFFEEFEKNVQAENDFLNFNHEKRYKQIKADIIGKVGLMDSQNASVYLDTLREVTKTRSFLKKTNLNQIKTFEEIAPEAPRPACYMNSAIIGYGFAHAPVLAELKKATYDVIDAALAASFCTSFLNEGSPGLVQAELKEIKETTFQVVNFTKNFAYDLLDSTWNEKLFQATIKDALIDYDFQDNWGAATVKAEKRLNLIGNPRWAYQVLIYESNTFGNGMRCKNIYLCFNTDLTPSVSVYVFRFEKGSHDRAKVAGEYYTDDLKNSICKAIKGHLGDDVNTIIEAMEDFLREKVTEYYYGFALIQQRAIDSDFLTIKAESSPDPGFRKINYQSTMECKKQFFWHAYKYGKSVQHLNPTVEFHATHDAKEYFVADKRTRFSKVKIDNKPKNATINGNDKIPSSDASAAAFKTTISFIIGLFIYYTLFLYI</sequence>
<name>A0AC35F773_9BILA</name>